<dbReference type="PANTHER" id="PTHR31111">
    <property type="entry name" value="BNAA05G37150D PROTEIN-RELATED"/>
    <property type="match status" value="1"/>
</dbReference>
<comment type="caution">
    <text evidence="2">The sequence shown here is derived from an EMBL/GenBank/DDBJ whole genome shotgun (WGS) entry which is preliminary data.</text>
</comment>
<dbReference type="SMART" id="SM00256">
    <property type="entry name" value="FBOX"/>
    <property type="match status" value="1"/>
</dbReference>
<dbReference type="InterPro" id="IPR001810">
    <property type="entry name" value="F-box_dom"/>
</dbReference>
<gene>
    <name evidence="2" type="ORF">CJ030_MR5G001782</name>
</gene>
<dbReference type="CDD" id="cd22157">
    <property type="entry name" value="F-box_AtFBW1-like"/>
    <property type="match status" value="1"/>
</dbReference>
<name>A0A6A1VJV2_9ROSI</name>
<dbReference type="SUPFAM" id="SSF81383">
    <property type="entry name" value="F-box domain"/>
    <property type="match status" value="1"/>
</dbReference>
<dbReference type="Pfam" id="PF00646">
    <property type="entry name" value="F-box"/>
    <property type="match status" value="1"/>
</dbReference>
<sequence length="365" mass="41573">MAHTLPDDVVLNILLRLPVKSLCRFKSVSKHFLSAISDPFFLRSHRHQSRQNPNLLFLKHSPPASDNPNNSIHVPAHSTVEFLSRDTRGIPVDFFTLSIPDSVYLLPSSRGDVVFFAGEKVFYACNPSTREFTKLPPPSDCTSGEINAGLGFNRDTKEYVLIHLFDNSLNHNYEIIRCETLRFSDGEAGACSWKGVDDICPFPVRGWGVYVDNGFYWMIFDEYDHPENEAIVSFDLEKEVFRTVAPPQGVLDPDALWSLVELRGFLCLVDHATRPFVVDIWAMKDCERHEWVKDYSIDVEGSIPSAIPLVLDYWDGEILMDEKQGNVCCYDTKAKKIRRFGGKPIEGEWTWLCLYTESFFSLAST</sequence>
<dbReference type="Gene3D" id="1.20.1280.50">
    <property type="match status" value="1"/>
</dbReference>
<dbReference type="InterPro" id="IPR036047">
    <property type="entry name" value="F-box-like_dom_sf"/>
</dbReference>
<organism evidence="2 3">
    <name type="scientific">Morella rubra</name>
    <name type="common">Chinese bayberry</name>
    <dbReference type="NCBI Taxonomy" id="262757"/>
    <lineage>
        <taxon>Eukaryota</taxon>
        <taxon>Viridiplantae</taxon>
        <taxon>Streptophyta</taxon>
        <taxon>Embryophyta</taxon>
        <taxon>Tracheophyta</taxon>
        <taxon>Spermatophyta</taxon>
        <taxon>Magnoliopsida</taxon>
        <taxon>eudicotyledons</taxon>
        <taxon>Gunneridae</taxon>
        <taxon>Pentapetalae</taxon>
        <taxon>rosids</taxon>
        <taxon>fabids</taxon>
        <taxon>Fagales</taxon>
        <taxon>Myricaceae</taxon>
        <taxon>Morella</taxon>
    </lineage>
</organism>
<dbReference type="OrthoDB" id="5319261at2759"/>
<proteinExistence type="predicted"/>
<dbReference type="AlphaFoldDB" id="A0A6A1VJV2"/>
<protein>
    <submittedName>
        <fullName evidence="2">F-box protein CPR30</fullName>
    </submittedName>
</protein>
<evidence type="ECO:0000259" key="1">
    <source>
        <dbReference type="PROSITE" id="PS50181"/>
    </source>
</evidence>
<dbReference type="NCBIfam" id="TIGR01640">
    <property type="entry name" value="F_box_assoc_1"/>
    <property type="match status" value="1"/>
</dbReference>
<dbReference type="EMBL" id="RXIC02000023">
    <property type="protein sequence ID" value="KAB1212106.1"/>
    <property type="molecule type" value="Genomic_DNA"/>
</dbReference>
<dbReference type="Proteomes" id="UP000516437">
    <property type="component" value="Chromosome 5"/>
</dbReference>
<dbReference type="PROSITE" id="PS50181">
    <property type="entry name" value="FBOX"/>
    <property type="match status" value="1"/>
</dbReference>
<feature type="domain" description="F-box" evidence="1">
    <location>
        <begin position="1"/>
        <end position="45"/>
    </location>
</feature>
<dbReference type="InterPro" id="IPR017451">
    <property type="entry name" value="F-box-assoc_interact_dom"/>
</dbReference>
<evidence type="ECO:0000313" key="2">
    <source>
        <dbReference type="EMBL" id="KAB1212106.1"/>
    </source>
</evidence>
<dbReference type="Pfam" id="PF08268">
    <property type="entry name" value="FBA_3"/>
    <property type="match status" value="1"/>
</dbReference>
<keyword evidence="3" id="KW-1185">Reference proteome</keyword>
<reference evidence="2 3" key="1">
    <citation type="journal article" date="2019" name="Plant Biotechnol. J.">
        <title>The red bayberry genome and genetic basis of sex determination.</title>
        <authorList>
            <person name="Jia H.M."/>
            <person name="Jia H.J."/>
            <person name="Cai Q.L."/>
            <person name="Wang Y."/>
            <person name="Zhao H.B."/>
            <person name="Yang W.F."/>
            <person name="Wang G.Y."/>
            <person name="Li Y.H."/>
            <person name="Zhan D.L."/>
            <person name="Shen Y.T."/>
            <person name="Niu Q.F."/>
            <person name="Chang L."/>
            <person name="Qiu J."/>
            <person name="Zhao L."/>
            <person name="Xie H.B."/>
            <person name="Fu W.Y."/>
            <person name="Jin J."/>
            <person name="Li X.W."/>
            <person name="Jiao Y."/>
            <person name="Zhou C.C."/>
            <person name="Tu T."/>
            <person name="Chai C.Y."/>
            <person name="Gao J.L."/>
            <person name="Fan L.J."/>
            <person name="van de Weg E."/>
            <person name="Wang J.Y."/>
            <person name="Gao Z.S."/>
        </authorList>
    </citation>
    <scope>NUCLEOTIDE SEQUENCE [LARGE SCALE GENOMIC DNA]</scope>
    <source>
        <tissue evidence="2">Leaves</tissue>
    </source>
</reference>
<evidence type="ECO:0000313" key="3">
    <source>
        <dbReference type="Proteomes" id="UP000516437"/>
    </source>
</evidence>
<accession>A0A6A1VJV2</accession>
<dbReference type="InterPro" id="IPR013187">
    <property type="entry name" value="F-box-assoc_dom_typ3"/>
</dbReference>
<dbReference type="PANTHER" id="PTHR31111:SF136">
    <property type="entry name" value="F-BOX ASSOCIATED DOMAIN-CONTAINING PROTEIN"/>
    <property type="match status" value="1"/>
</dbReference>